<dbReference type="OrthoDB" id="5096121at2759"/>
<proteinExistence type="predicted"/>
<dbReference type="STRING" id="660025.F9FX36"/>
<dbReference type="EMBL" id="AFQF01002807">
    <property type="protein sequence ID" value="EGU78521.1"/>
    <property type="molecule type" value="Genomic_DNA"/>
</dbReference>
<sequence>MTSTSIVIMMPKILRSMAIPKSPYPRIVPQQNRQTQYCHRPVRCINMSIPFPNWQVPLHKGQMHEPGSRHHRLRQLLTPTTRFSTASSVQSTGRRRQKARTFYAYRAACPRSCKIAESEHAHNLQERTEYIQRSLPPLHSAFDDLGAQTRNPHGSFSRWESFLSDQPSEPLSFRRTHASVIPESVTITRQWDVDSI</sequence>
<reference evidence="1" key="1">
    <citation type="journal article" date="2012" name="Mol. Plant Microbe Interact.">
        <title>A highly conserved effector in Fusarium oxysporum is required for full virulence on Arabidopsis.</title>
        <authorList>
            <person name="Thatcher L.F."/>
            <person name="Gardiner D.M."/>
            <person name="Kazan K."/>
            <person name="Manners J."/>
        </authorList>
    </citation>
    <scope>NUCLEOTIDE SEQUENCE [LARGE SCALE GENOMIC DNA]</scope>
    <source>
        <strain evidence="1">Fo5176</strain>
    </source>
</reference>
<dbReference type="AlphaFoldDB" id="F9FX36"/>
<comment type="caution">
    <text evidence="1">The sequence shown here is derived from an EMBL/GenBank/DDBJ whole genome shotgun (WGS) entry which is preliminary data.</text>
</comment>
<name>F9FX36_FUSOF</name>
<accession>F9FX36</accession>
<organism evidence="1">
    <name type="scientific">Fusarium oxysporum (strain Fo5176)</name>
    <name type="common">Fusarium vascular wilt</name>
    <dbReference type="NCBI Taxonomy" id="660025"/>
    <lineage>
        <taxon>Eukaryota</taxon>
        <taxon>Fungi</taxon>
        <taxon>Dikarya</taxon>
        <taxon>Ascomycota</taxon>
        <taxon>Pezizomycotina</taxon>
        <taxon>Sordariomycetes</taxon>
        <taxon>Hypocreomycetidae</taxon>
        <taxon>Hypocreales</taxon>
        <taxon>Nectriaceae</taxon>
        <taxon>Fusarium</taxon>
        <taxon>Fusarium oxysporum species complex</taxon>
    </lineage>
</organism>
<gene>
    <name evidence="1" type="ORF">FOXB_10968</name>
</gene>
<protein>
    <submittedName>
        <fullName evidence="1">Uncharacterized protein</fullName>
    </submittedName>
</protein>
<evidence type="ECO:0000313" key="1">
    <source>
        <dbReference type="EMBL" id="EGU78521.1"/>
    </source>
</evidence>